<accession>G7YH41</accession>
<sequence length="705" mass="80531">MKIPWPQPFEDGDVRTFLEDFEEVVEAAGLDTDQDSKPILPNGTTVSVQTPNCSRHTIVPNYVFDANHTADSESPYSLSENQIEKPHYEGKHGSNLQQADHSVYDQTSKPQTVLSPISWLGSIMDDALSDMSSTDSPTVRLQAELNRLRQQLSERDLKLTDVQLEALASTHQVNQLRDQLSRVYAEMQHLRSDNARLQQMMTTKKMVSTSTAPKVDGCLTVSKKTENETNWSFSPDFDFLAGLVQERNEEAAAATSTYRNNRYARVYLPILRSTNDCSEMNLGMVDLNFFSSWSALGLHLLRLYRDYINRIDPQNRLSILEEHISVYKLQCGNISREHKVSDDIHKEEQLSPDDLPSFLQDLPPGGAEIELRMQSKPNGFVASMSIDSLIPYHTIEAYLEWLENHHCLVICLENPTQIDLTRLLLECLKCSKRISQEHHIKPESEDELTEQIKHYLTSPEEGEERTCKMENSGTAIVIEQLEMSADHFRNFLCCVGWKSLSSTENASNNRTYIIAFSTPKPPPSNSIAVELSSAIPNAKPYLSSVGFCWVCTEQPSYEDMKYTLRQSLRQRIIHVVVDHCVLEQAGLGLESKKLMQRLVTWLEEVWDRVNKLLMKSYSSDSNSDFLSPKVFRDLPLANAEDWFVEFWNQRLIRKMQQLRSPSQHSSPEEDPTPWVTSTWPWTSTPHAEEIKSRLLLPLPFPCQSD</sequence>
<dbReference type="Proteomes" id="UP000008909">
    <property type="component" value="Unassembled WGS sequence"/>
</dbReference>
<name>G7YH41_CLOSI</name>
<keyword evidence="1" id="KW-0175">Coiled coil</keyword>
<evidence type="ECO:0000313" key="5">
    <source>
        <dbReference type="Proteomes" id="UP000008909"/>
    </source>
</evidence>
<protein>
    <submittedName>
        <fullName evidence="4">Neuron navigator 3</fullName>
    </submittedName>
</protein>
<keyword evidence="5" id="KW-1185">Reference proteome</keyword>
<dbReference type="AlphaFoldDB" id="G7YH41"/>
<dbReference type="InterPro" id="IPR057568">
    <property type="entry name" value="CortBP2_NAV1-like_AAA_lid"/>
</dbReference>
<feature type="domain" description="CortBP2/NAV1-like AAA+ ATPase lid" evidence="3">
    <location>
        <begin position="590"/>
        <end position="691"/>
    </location>
</feature>
<dbReference type="EMBL" id="DF143267">
    <property type="protein sequence ID" value="GAA52274.1"/>
    <property type="molecule type" value="Genomic_DNA"/>
</dbReference>
<organism evidence="4 5">
    <name type="scientific">Clonorchis sinensis</name>
    <name type="common">Chinese liver fluke</name>
    <dbReference type="NCBI Taxonomy" id="79923"/>
    <lineage>
        <taxon>Eukaryota</taxon>
        <taxon>Metazoa</taxon>
        <taxon>Spiralia</taxon>
        <taxon>Lophotrochozoa</taxon>
        <taxon>Platyhelminthes</taxon>
        <taxon>Trematoda</taxon>
        <taxon>Digenea</taxon>
        <taxon>Opisthorchiida</taxon>
        <taxon>Opisthorchiata</taxon>
        <taxon>Opisthorchiidae</taxon>
        <taxon>Clonorchis</taxon>
    </lineage>
</organism>
<evidence type="ECO:0000256" key="1">
    <source>
        <dbReference type="ARBA" id="ARBA00023054"/>
    </source>
</evidence>
<dbReference type="PANTHER" id="PTHR12784">
    <property type="entry name" value="STEERIN"/>
    <property type="match status" value="1"/>
</dbReference>
<dbReference type="Pfam" id="PF25408">
    <property type="entry name" value="AAA_lid_NAV1"/>
    <property type="match status" value="1"/>
</dbReference>
<evidence type="ECO:0000256" key="2">
    <source>
        <dbReference type="SAM" id="MobiDB-lite"/>
    </source>
</evidence>
<evidence type="ECO:0000259" key="3">
    <source>
        <dbReference type="Pfam" id="PF25408"/>
    </source>
</evidence>
<dbReference type="PANTHER" id="PTHR12784:SF28">
    <property type="entry name" value="PROTEIN SICKIE"/>
    <property type="match status" value="1"/>
</dbReference>
<evidence type="ECO:0000313" key="4">
    <source>
        <dbReference type="EMBL" id="GAA52274.1"/>
    </source>
</evidence>
<feature type="region of interest" description="Disordered" evidence="2">
    <location>
        <begin position="658"/>
        <end position="677"/>
    </location>
</feature>
<reference evidence="4" key="1">
    <citation type="journal article" date="2011" name="Genome Biol.">
        <title>The draft genome of the carcinogenic human liver fluke Clonorchis sinensis.</title>
        <authorList>
            <person name="Wang X."/>
            <person name="Chen W."/>
            <person name="Huang Y."/>
            <person name="Sun J."/>
            <person name="Men J."/>
            <person name="Liu H."/>
            <person name="Luo F."/>
            <person name="Guo L."/>
            <person name="Lv X."/>
            <person name="Deng C."/>
            <person name="Zhou C."/>
            <person name="Fan Y."/>
            <person name="Li X."/>
            <person name="Huang L."/>
            <person name="Hu Y."/>
            <person name="Liang C."/>
            <person name="Hu X."/>
            <person name="Xu J."/>
            <person name="Yu X."/>
        </authorList>
    </citation>
    <scope>NUCLEOTIDE SEQUENCE [LARGE SCALE GENOMIC DNA]</scope>
    <source>
        <strain evidence="4">Henan</strain>
    </source>
</reference>
<dbReference type="InterPro" id="IPR039041">
    <property type="entry name" value="Nav/unc-53"/>
</dbReference>
<reference key="2">
    <citation type="submission" date="2011-10" db="EMBL/GenBank/DDBJ databases">
        <title>The genome and transcriptome sequence of Clonorchis sinensis provide insights into the carcinogenic liver fluke.</title>
        <authorList>
            <person name="Wang X."/>
            <person name="Huang Y."/>
            <person name="Chen W."/>
            <person name="Liu H."/>
            <person name="Guo L."/>
            <person name="Chen Y."/>
            <person name="Luo F."/>
            <person name="Zhou W."/>
            <person name="Sun J."/>
            <person name="Mao Q."/>
            <person name="Liang P."/>
            <person name="Zhou C."/>
            <person name="Tian Y."/>
            <person name="Men J."/>
            <person name="Lv X."/>
            <person name="Huang L."/>
            <person name="Zhou J."/>
            <person name="Hu Y."/>
            <person name="Li R."/>
            <person name="Zhang F."/>
            <person name="Lei H."/>
            <person name="Li X."/>
            <person name="Hu X."/>
            <person name="Liang C."/>
            <person name="Xu J."/>
            <person name="Wu Z."/>
            <person name="Yu X."/>
        </authorList>
    </citation>
    <scope>NUCLEOTIDE SEQUENCE</scope>
    <source>
        <strain>Henan</strain>
    </source>
</reference>
<proteinExistence type="predicted"/>
<dbReference type="GO" id="GO:0022008">
    <property type="term" value="P:neurogenesis"/>
    <property type="evidence" value="ECO:0007669"/>
    <property type="project" value="InterPro"/>
</dbReference>
<gene>
    <name evidence="4" type="ORF">CLF_107732</name>
</gene>